<dbReference type="InterPro" id="IPR039793">
    <property type="entry name" value="UROS/Hem4"/>
</dbReference>
<accession>A0A291B8A7</accession>
<keyword evidence="5 9" id="KW-0627">Porphyrin biosynthesis</keyword>
<evidence type="ECO:0000259" key="10">
    <source>
        <dbReference type="Pfam" id="PF02602"/>
    </source>
</evidence>
<evidence type="ECO:0000256" key="8">
    <source>
        <dbReference type="ARBA" id="ARBA00048617"/>
    </source>
</evidence>
<evidence type="ECO:0000256" key="9">
    <source>
        <dbReference type="RuleBase" id="RU366031"/>
    </source>
</evidence>
<dbReference type="PANTHER" id="PTHR38042">
    <property type="entry name" value="UROPORPHYRINOGEN-III SYNTHASE, CHLOROPLASTIC"/>
    <property type="match status" value="1"/>
</dbReference>
<dbReference type="Proteomes" id="UP000218160">
    <property type="component" value="Chromosome 1"/>
</dbReference>
<comment type="catalytic activity">
    <reaction evidence="8 9">
        <text>hydroxymethylbilane = uroporphyrinogen III + H2O</text>
        <dbReference type="Rhea" id="RHEA:18965"/>
        <dbReference type="ChEBI" id="CHEBI:15377"/>
        <dbReference type="ChEBI" id="CHEBI:57308"/>
        <dbReference type="ChEBI" id="CHEBI:57845"/>
        <dbReference type="EC" id="4.2.1.75"/>
    </reaction>
</comment>
<dbReference type="EMBL" id="CP020660">
    <property type="protein sequence ID" value="ATF09248.1"/>
    <property type="molecule type" value="Genomic_DNA"/>
</dbReference>
<keyword evidence="4 9" id="KW-0456">Lyase</keyword>
<dbReference type="RefSeq" id="WP_096618992.1">
    <property type="nucleotide sequence ID" value="NZ_CP020660.1"/>
</dbReference>
<evidence type="ECO:0000256" key="6">
    <source>
        <dbReference type="ARBA" id="ARBA00037589"/>
    </source>
</evidence>
<evidence type="ECO:0000313" key="11">
    <source>
        <dbReference type="EMBL" id="ATF09248.1"/>
    </source>
</evidence>
<comment type="function">
    <text evidence="6 9">Catalyzes cyclization of the linear tetrapyrrole, hydroxymethylbilane, to the macrocyclic uroporphyrinogen III.</text>
</comment>
<sequence>MIVLIVRPAPSCFELVNSLNQAGIKAQPAPLLSFSEGRDLPTLSATLQALPKSSIVVAISPRAVVYAISYLRDLKISWRIDLHYVAIGKKTAITWQEESDVHAYQPPLEDSESILSMPLFSDPNSLSVLILRGNGGRALLGDTLQSNGAHIHYLEAYQRHWQSDNLSFLASQWRKQNIDTLVITSGGQLTFLCQTISECNQQWLRQCHILVPSKRIYNQAIDLGFHNIICVNSASNSTIFHILCKMNNSRHSYDRQE</sequence>
<dbReference type="GO" id="GO:0004852">
    <property type="term" value="F:uroporphyrinogen-III synthase activity"/>
    <property type="evidence" value="ECO:0007669"/>
    <property type="project" value="UniProtKB-UniRule"/>
</dbReference>
<evidence type="ECO:0000256" key="3">
    <source>
        <dbReference type="ARBA" id="ARBA00013109"/>
    </source>
</evidence>
<dbReference type="PANTHER" id="PTHR38042:SF1">
    <property type="entry name" value="UROPORPHYRINOGEN-III SYNTHASE, CHLOROPLASTIC"/>
    <property type="match status" value="1"/>
</dbReference>
<dbReference type="Pfam" id="PF02602">
    <property type="entry name" value="HEM4"/>
    <property type="match status" value="1"/>
</dbReference>
<dbReference type="OrthoDB" id="9787650at2"/>
<evidence type="ECO:0000256" key="7">
    <source>
        <dbReference type="ARBA" id="ARBA00040167"/>
    </source>
</evidence>
<feature type="domain" description="Tetrapyrrole biosynthesis uroporphyrinogen III synthase" evidence="10">
    <location>
        <begin position="15"/>
        <end position="230"/>
    </location>
</feature>
<dbReference type="AlphaFoldDB" id="A0A291B8A7"/>
<dbReference type="Gene3D" id="3.40.50.10090">
    <property type="match status" value="2"/>
</dbReference>
<dbReference type="UniPathway" id="UPA00251">
    <property type="reaction ID" value="UER00320"/>
</dbReference>
<dbReference type="InterPro" id="IPR036108">
    <property type="entry name" value="4pyrrol_syn_uPrphyn_synt_sf"/>
</dbReference>
<comment type="similarity">
    <text evidence="2 9">Belongs to the uroporphyrinogen-III synthase family.</text>
</comment>
<keyword evidence="12" id="KW-1185">Reference proteome</keyword>
<dbReference type="CDD" id="cd06578">
    <property type="entry name" value="HemD"/>
    <property type="match status" value="1"/>
</dbReference>
<dbReference type="InterPro" id="IPR003754">
    <property type="entry name" value="4pyrrol_synth_uPrphyn_synth"/>
</dbReference>
<name>A0A291B8A7_9GAMM</name>
<evidence type="ECO:0000313" key="12">
    <source>
        <dbReference type="Proteomes" id="UP000218160"/>
    </source>
</evidence>
<comment type="pathway">
    <text evidence="1 9">Porphyrin-containing compound metabolism; protoporphyrin-IX biosynthesis; coproporphyrinogen-III from 5-aminolevulinate: step 3/4.</text>
</comment>
<evidence type="ECO:0000256" key="1">
    <source>
        <dbReference type="ARBA" id="ARBA00004772"/>
    </source>
</evidence>
<dbReference type="GO" id="GO:0006780">
    <property type="term" value="P:uroporphyrinogen III biosynthetic process"/>
    <property type="evidence" value="ECO:0007669"/>
    <property type="project" value="UniProtKB-UniRule"/>
</dbReference>
<evidence type="ECO:0000256" key="4">
    <source>
        <dbReference type="ARBA" id="ARBA00023239"/>
    </source>
</evidence>
<dbReference type="GO" id="GO:0006782">
    <property type="term" value="P:protoporphyrinogen IX biosynthetic process"/>
    <property type="evidence" value="ECO:0007669"/>
    <property type="project" value="UniProtKB-UniRule"/>
</dbReference>
<proteinExistence type="inferred from homology"/>
<protein>
    <recommendedName>
        <fullName evidence="7 9">Uroporphyrinogen-III synthase</fullName>
        <ecNumber evidence="3 9">4.2.1.75</ecNumber>
    </recommendedName>
</protein>
<dbReference type="KEGG" id="elux:BTN50_0734"/>
<dbReference type="EC" id="4.2.1.75" evidence="3 9"/>
<evidence type="ECO:0000256" key="2">
    <source>
        <dbReference type="ARBA" id="ARBA00008133"/>
    </source>
</evidence>
<dbReference type="SUPFAM" id="SSF69618">
    <property type="entry name" value="HemD-like"/>
    <property type="match status" value="1"/>
</dbReference>
<reference evidence="12" key="1">
    <citation type="submission" date="2017-04" db="EMBL/GenBank/DDBJ databases">
        <title>Genome evolution of the luminous symbionts of deep sea anglerfish.</title>
        <authorList>
            <person name="Hendry T.A."/>
        </authorList>
    </citation>
    <scope>NUCLEOTIDE SEQUENCE [LARGE SCALE GENOMIC DNA]</scope>
</reference>
<organism evidence="11 12">
    <name type="scientific">Candidatus Enterovibrio altilux</name>
    <dbReference type="NCBI Taxonomy" id="1927128"/>
    <lineage>
        <taxon>Bacteria</taxon>
        <taxon>Pseudomonadati</taxon>
        <taxon>Pseudomonadota</taxon>
        <taxon>Gammaproteobacteria</taxon>
        <taxon>Vibrionales</taxon>
        <taxon>Vibrionaceae</taxon>
        <taxon>Enterovibrio</taxon>
    </lineage>
</organism>
<evidence type="ECO:0000256" key="5">
    <source>
        <dbReference type="ARBA" id="ARBA00023244"/>
    </source>
</evidence>
<gene>
    <name evidence="11" type="ORF">BTN50_0734</name>
</gene>